<dbReference type="GO" id="GO:0051015">
    <property type="term" value="F:actin filament binding"/>
    <property type="evidence" value="ECO:0007669"/>
    <property type="project" value="TreeGrafter"/>
</dbReference>
<dbReference type="InterPro" id="IPR036409">
    <property type="entry name" value="Aldolase_II/adducin_N_sf"/>
</dbReference>
<reference evidence="3 4" key="1">
    <citation type="submission" date="2019-11" db="EMBL/GenBank/DDBJ databases">
        <title>Draft genome of Amycolatopsis RM579.</title>
        <authorList>
            <person name="Duangmal K."/>
            <person name="Mingma R."/>
        </authorList>
    </citation>
    <scope>NUCLEOTIDE SEQUENCE [LARGE SCALE GENOMIC DNA]</scope>
    <source>
        <strain evidence="3 4">RM579</strain>
    </source>
</reference>
<dbReference type="Gene3D" id="3.40.225.10">
    <property type="entry name" value="Class II aldolase/adducin N-terminal domain"/>
    <property type="match status" value="1"/>
</dbReference>
<proteinExistence type="inferred from homology"/>
<accession>A0A6N7YQ41</accession>
<dbReference type="InterPro" id="IPR001303">
    <property type="entry name" value="Aldolase_II/adducin_N"/>
</dbReference>
<comment type="similarity">
    <text evidence="1">Belongs to the aldolase class II family.</text>
</comment>
<dbReference type="Pfam" id="PF00596">
    <property type="entry name" value="Aldolase_II"/>
    <property type="match status" value="1"/>
</dbReference>
<dbReference type="PANTHER" id="PTHR10672">
    <property type="entry name" value="ADDUCIN"/>
    <property type="match status" value="1"/>
</dbReference>
<dbReference type="AlphaFoldDB" id="A0A6N7YQ41"/>
<keyword evidence="4" id="KW-1185">Reference proteome</keyword>
<dbReference type="PANTHER" id="PTHR10672:SF3">
    <property type="entry name" value="PROTEIN HU-LI TAI SHAO"/>
    <property type="match status" value="1"/>
</dbReference>
<dbReference type="InterPro" id="IPR051017">
    <property type="entry name" value="Aldolase-II_Adducin_sf"/>
</dbReference>
<evidence type="ECO:0000313" key="3">
    <source>
        <dbReference type="EMBL" id="MTD54008.1"/>
    </source>
</evidence>
<gene>
    <name evidence="3" type="ORF">GKO32_08445</name>
</gene>
<dbReference type="FunFam" id="3.40.225.10:FF:000009">
    <property type="entry name" value="Class II aldolase/adducin N-terminal"/>
    <property type="match status" value="1"/>
</dbReference>
<dbReference type="EMBL" id="WMBA01000009">
    <property type="protein sequence ID" value="MTD54008.1"/>
    <property type="molecule type" value="Genomic_DNA"/>
</dbReference>
<evidence type="ECO:0000256" key="1">
    <source>
        <dbReference type="ARBA" id="ARBA00037961"/>
    </source>
</evidence>
<evidence type="ECO:0000313" key="4">
    <source>
        <dbReference type="Proteomes" id="UP000440096"/>
    </source>
</evidence>
<name>A0A6N7YQ41_9PSEU</name>
<dbReference type="SUPFAM" id="SSF53639">
    <property type="entry name" value="AraD/HMP-PK domain-like"/>
    <property type="match status" value="1"/>
</dbReference>
<dbReference type="GO" id="GO:0005856">
    <property type="term" value="C:cytoskeleton"/>
    <property type="evidence" value="ECO:0007669"/>
    <property type="project" value="TreeGrafter"/>
</dbReference>
<comment type="caution">
    <text evidence="3">The sequence shown here is derived from an EMBL/GenBank/DDBJ whole genome shotgun (WGS) entry which is preliminary data.</text>
</comment>
<dbReference type="SMART" id="SM01007">
    <property type="entry name" value="Aldolase_II"/>
    <property type="match status" value="1"/>
</dbReference>
<sequence length="255" mass="28510">MFAARERAARPTFTTPAEERRYRKQRLAAAFRLFGHFGFDEGVAGHITARDPEYTDHFWVNPFGMSFKQIRVGDLILVNSHGEVVEGSWPVNRAAFCIHSAVHDARPDVVAAAHSHSVYGKTLSALGVELLPLTQDACAFYEDHAVFADYTGVVLDTEEGRRIAEALGSRKAVILRNHGLLTVGRTVDEAAWWFITLERSCQVQVLAMAAGGYRLIEDKMAQVTSEQVGSEKMGWRSFQPLYDWIVSVQPELLDE</sequence>
<evidence type="ECO:0000259" key="2">
    <source>
        <dbReference type="SMART" id="SM01007"/>
    </source>
</evidence>
<dbReference type="NCBIfam" id="NF004855">
    <property type="entry name" value="PRK06208.1"/>
    <property type="match status" value="1"/>
</dbReference>
<protein>
    <submittedName>
        <fullName evidence="3">Class II aldolase/adducin family protein</fullName>
    </submittedName>
</protein>
<dbReference type="Proteomes" id="UP000440096">
    <property type="component" value="Unassembled WGS sequence"/>
</dbReference>
<organism evidence="3 4">
    <name type="scientific">Amycolatopsis pithecellobii</name>
    <dbReference type="NCBI Taxonomy" id="664692"/>
    <lineage>
        <taxon>Bacteria</taxon>
        <taxon>Bacillati</taxon>
        <taxon>Actinomycetota</taxon>
        <taxon>Actinomycetes</taxon>
        <taxon>Pseudonocardiales</taxon>
        <taxon>Pseudonocardiaceae</taxon>
        <taxon>Amycolatopsis</taxon>
    </lineage>
</organism>
<feature type="domain" description="Class II aldolase/adducin N-terminal" evidence="2">
    <location>
        <begin position="25"/>
        <end position="205"/>
    </location>
</feature>
<dbReference type="OrthoDB" id="3729465at2"/>